<evidence type="ECO:0000313" key="2">
    <source>
        <dbReference type="Proteomes" id="UP000187425"/>
    </source>
</evidence>
<sequence length="500" mass="59604">MSFLINPIKEATYLSTTKSDRYRPICYVFYQKYRQEYNAYMFLDEIYQELVTSEIFGTYFTDYNEKELEEDLKSLVKWNNLIIHQDESHAQRIEDFYKRKNYYEVTQYTISLERSLEEMRHNLQAIRGGSFERILADHILEDLTKLQKWNSSDKESLGDIRNIWRDLMSRFEALRNGTADFLSHVNSEPYERLIHTESFLPYKEKFVRLLSDFVVGIMEKKDLIEESLSLIDEKNIENIISIIVSYEAEQQINDMFEEEVVLERRRAEWLGFKGWFVEINGRKASSRFLIEQTRGTIQKIVRIADQISDKFNYFKSRKNDYLELARIFANTSDIRDCHIIAGAMFGVSNTKHFLVPHKSEDDITKHVWECDPFELPLNKKTPGNRNKRTKLPIYENPLAQMVLIQEHLEKTRMIQEKFNSIIKDGKIILEEIGVVYPEVRDLLLELLGQAMITRKFESRTEDGRRFYLRLRSNKRIRLRSTDGTLTMNDYEFVFMEEMYG</sequence>
<dbReference type="EMBL" id="MPTW01000004">
    <property type="protein sequence ID" value="OME71483.1"/>
    <property type="molecule type" value="Genomic_DNA"/>
</dbReference>
<dbReference type="Proteomes" id="UP000187425">
    <property type="component" value="Unassembled WGS sequence"/>
</dbReference>
<evidence type="ECO:0000313" key="1">
    <source>
        <dbReference type="EMBL" id="OME71483.1"/>
    </source>
</evidence>
<name>A0A1R0ZJQ9_9BACL</name>
<comment type="caution">
    <text evidence="1">The sequence shown here is derived from an EMBL/GenBank/DDBJ whole genome shotgun (WGS) entry which is preliminary data.</text>
</comment>
<proteinExistence type="predicted"/>
<dbReference type="AlphaFoldDB" id="A0A1R0ZJQ9"/>
<dbReference type="RefSeq" id="WP_076284389.1">
    <property type="nucleotide sequence ID" value="NZ_MPTW01000004.1"/>
</dbReference>
<dbReference type="NCBIfam" id="TIGR02677">
    <property type="entry name" value="TIGR02677 family protein"/>
    <property type="match status" value="1"/>
</dbReference>
<dbReference type="InterPro" id="IPR013493">
    <property type="entry name" value="CHP02677"/>
</dbReference>
<dbReference type="OrthoDB" id="1639410at2"/>
<reference evidence="1 2" key="1">
    <citation type="submission" date="2016-11" db="EMBL/GenBank/DDBJ databases">
        <title>Paenibacillus species isolates.</title>
        <authorList>
            <person name="Beno S.M."/>
        </authorList>
    </citation>
    <scope>NUCLEOTIDE SEQUENCE [LARGE SCALE GENOMIC DNA]</scope>
    <source>
        <strain evidence="1 2">FSL H7-0443</strain>
    </source>
</reference>
<dbReference type="Pfam" id="PF09660">
    <property type="entry name" value="DUF2397"/>
    <property type="match status" value="1"/>
</dbReference>
<gene>
    <name evidence="1" type="ORF">BSK65_10605</name>
</gene>
<protein>
    <submittedName>
        <fullName evidence="1">TIGR02677 family protein</fullName>
    </submittedName>
</protein>
<organism evidence="1 2">
    <name type="scientific">Paenibacillus odorifer</name>
    <dbReference type="NCBI Taxonomy" id="189426"/>
    <lineage>
        <taxon>Bacteria</taxon>
        <taxon>Bacillati</taxon>
        <taxon>Bacillota</taxon>
        <taxon>Bacilli</taxon>
        <taxon>Bacillales</taxon>
        <taxon>Paenibacillaceae</taxon>
        <taxon>Paenibacillus</taxon>
    </lineage>
</organism>
<accession>A0A1R0ZJQ9</accession>